<name>A0A0E9VD39_ANGAN</name>
<dbReference type="AlphaFoldDB" id="A0A0E9VD39"/>
<sequence>MPEKCDHKSHQQHILHADKSTGLHLQWILLCPPNPMVEKGKTEVCSSDKQRELHVVLLGS</sequence>
<proteinExistence type="predicted"/>
<reference evidence="1" key="2">
    <citation type="journal article" date="2015" name="Fish Shellfish Immunol.">
        <title>Early steps in the European eel (Anguilla anguilla)-Vibrio vulnificus interaction in the gills: Role of the RtxA13 toxin.</title>
        <authorList>
            <person name="Callol A."/>
            <person name="Pajuelo D."/>
            <person name="Ebbesson L."/>
            <person name="Teles M."/>
            <person name="MacKenzie S."/>
            <person name="Amaro C."/>
        </authorList>
    </citation>
    <scope>NUCLEOTIDE SEQUENCE</scope>
</reference>
<protein>
    <submittedName>
        <fullName evidence="1">Uncharacterized protein</fullName>
    </submittedName>
</protein>
<organism evidence="1">
    <name type="scientific">Anguilla anguilla</name>
    <name type="common">European freshwater eel</name>
    <name type="synonym">Muraena anguilla</name>
    <dbReference type="NCBI Taxonomy" id="7936"/>
    <lineage>
        <taxon>Eukaryota</taxon>
        <taxon>Metazoa</taxon>
        <taxon>Chordata</taxon>
        <taxon>Craniata</taxon>
        <taxon>Vertebrata</taxon>
        <taxon>Euteleostomi</taxon>
        <taxon>Actinopterygii</taxon>
        <taxon>Neopterygii</taxon>
        <taxon>Teleostei</taxon>
        <taxon>Anguilliformes</taxon>
        <taxon>Anguillidae</taxon>
        <taxon>Anguilla</taxon>
    </lineage>
</organism>
<evidence type="ECO:0000313" key="1">
    <source>
        <dbReference type="EMBL" id="JAH75967.1"/>
    </source>
</evidence>
<accession>A0A0E9VD39</accession>
<dbReference type="EMBL" id="GBXM01032610">
    <property type="protein sequence ID" value="JAH75967.1"/>
    <property type="molecule type" value="Transcribed_RNA"/>
</dbReference>
<reference evidence="1" key="1">
    <citation type="submission" date="2014-11" db="EMBL/GenBank/DDBJ databases">
        <authorList>
            <person name="Amaro Gonzalez C."/>
        </authorList>
    </citation>
    <scope>NUCLEOTIDE SEQUENCE</scope>
</reference>